<dbReference type="SUPFAM" id="SSF52374">
    <property type="entry name" value="Nucleotidylyl transferase"/>
    <property type="match status" value="1"/>
</dbReference>
<gene>
    <name evidence="11" type="ORF">GCK32_011267</name>
</gene>
<dbReference type="FunFam" id="3.40.50.620:FF:000401">
    <property type="entry name" value="Isoleucyl-tRNA synthetase (Mitochondrial)"/>
    <property type="match status" value="1"/>
</dbReference>
<dbReference type="GO" id="GO:0005739">
    <property type="term" value="C:mitochondrion"/>
    <property type="evidence" value="ECO:0007669"/>
    <property type="project" value="TreeGrafter"/>
</dbReference>
<dbReference type="Pfam" id="PF08264">
    <property type="entry name" value="Anticodon_1"/>
    <property type="match status" value="1"/>
</dbReference>
<proteinExistence type="inferred from homology"/>
<dbReference type="InterPro" id="IPR009080">
    <property type="entry name" value="tRNAsynth_Ia_anticodon-bd"/>
</dbReference>
<dbReference type="SUPFAM" id="SSF47323">
    <property type="entry name" value="Anticodon-binding domain of a subclass of class I aminoacyl-tRNA synthetases"/>
    <property type="match status" value="1"/>
</dbReference>
<sequence>APVSEIYVVAEALLPSLTNVVGRSSTILGRFKGEVLLGKHYRSCWHADLALPILGGDHVTMAMGTGLVHTSFAHGFTDYQIAVDGHYKVESFVDEDGRYTRHLGTSLEGKDVLGEGQREVIRILRKDVVHQDKYKHSYPYDWRTKKPVIIRSSAQWFFDVSSIAKRAVELAQDIKIGSDDSDLSNTLSRMVSSRPSWCISRQRVWGTPIPALVDANGNAYISEELVERVADLVAEHGPDHWWTCSVEDLLTEKVLKSLKLPSAEGLSKGTDVMDVWMDSGVAWHCARTAYDDAVATRATDAVLEGVDQFRGWFQSLLLTSVAIQDDLPYKRVHVHGFCVDDSNKKMSKSLGNVVDPETVTDGSLRQKALGADGLRLWVALGAGESVSESKIGEKVLADVELKIVSIRNSLRFLLGGCYGYKGARPQAALPLLDQWILHKTHQFGVRCVENYKNYRFRTVALDLLHFAQRTLSAHYIVCCTDFH</sequence>
<accession>A0AAN8EPT2</accession>
<dbReference type="EC" id="6.1.1.5" evidence="2"/>
<dbReference type="InterPro" id="IPR009008">
    <property type="entry name" value="Val/Leu/Ile-tRNA-synth_edit"/>
</dbReference>
<dbReference type="Gene3D" id="3.40.50.620">
    <property type="entry name" value="HUPs"/>
    <property type="match status" value="1"/>
</dbReference>
<dbReference type="InterPro" id="IPR014729">
    <property type="entry name" value="Rossmann-like_a/b/a_fold"/>
</dbReference>
<dbReference type="Proteomes" id="UP001331761">
    <property type="component" value="Unassembled WGS sequence"/>
</dbReference>
<comment type="similarity">
    <text evidence="1">Belongs to the class-I aminoacyl-tRNA synthetase family.</text>
</comment>
<keyword evidence="4" id="KW-0547">Nucleotide-binding</keyword>
<dbReference type="InterPro" id="IPR002301">
    <property type="entry name" value="Ile-tRNA-ligase"/>
</dbReference>
<evidence type="ECO:0000256" key="1">
    <source>
        <dbReference type="ARBA" id="ARBA00005594"/>
    </source>
</evidence>
<feature type="domain" description="Aminoacyl-tRNA synthetase class Ia" evidence="9">
    <location>
        <begin position="140"/>
        <end position="380"/>
    </location>
</feature>
<evidence type="ECO:0000256" key="2">
    <source>
        <dbReference type="ARBA" id="ARBA00013165"/>
    </source>
</evidence>
<dbReference type="Pfam" id="PF00133">
    <property type="entry name" value="tRNA-synt_1"/>
    <property type="match status" value="1"/>
</dbReference>
<evidence type="ECO:0000256" key="3">
    <source>
        <dbReference type="ARBA" id="ARBA00022598"/>
    </source>
</evidence>
<dbReference type="EMBL" id="WIXE01024163">
    <property type="protein sequence ID" value="KAK5965846.1"/>
    <property type="molecule type" value="Genomic_DNA"/>
</dbReference>
<comment type="caution">
    <text evidence="11">The sequence shown here is derived from an EMBL/GenBank/DDBJ whole genome shotgun (WGS) entry which is preliminary data.</text>
</comment>
<evidence type="ECO:0000256" key="7">
    <source>
        <dbReference type="ARBA" id="ARBA00023146"/>
    </source>
</evidence>
<evidence type="ECO:0000313" key="12">
    <source>
        <dbReference type="Proteomes" id="UP001331761"/>
    </source>
</evidence>
<keyword evidence="6" id="KW-0648">Protein biosynthesis</keyword>
<dbReference type="InterPro" id="IPR050081">
    <property type="entry name" value="Ile-tRNA_ligase"/>
</dbReference>
<feature type="non-terminal residue" evidence="11">
    <location>
        <position position="1"/>
    </location>
</feature>
<dbReference type="GO" id="GO:0006428">
    <property type="term" value="P:isoleucyl-tRNA aminoacylation"/>
    <property type="evidence" value="ECO:0007669"/>
    <property type="project" value="InterPro"/>
</dbReference>
<dbReference type="AlphaFoldDB" id="A0AAN8EPT2"/>
<dbReference type="PANTHER" id="PTHR42765">
    <property type="entry name" value="SOLEUCYL-TRNA SYNTHETASE"/>
    <property type="match status" value="1"/>
</dbReference>
<evidence type="ECO:0000313" key="11">
    <source>
        <dbReference type="EMBL" id="KAK5965846.1"/>
    </source>
</evidence>
<dbReference type="PANTHER" id="PTHR42765:SF1">
    <property type="entry name" value="ISOLEUCINE--TRNA LIGASE, MITOCHONDRIAL"/>
    <property type="match status" value="1"/>
</dbReference>
<organism evidence="11 12">
    <name type="scientific">Trichostrongylus colubriformis</name>
    <name type="common">Black scour worm</name>
    <dbReference type="NCBI Taxonomy" id="6319"/>
    <lineage>
        <taxon>Eukaryota</taxon>
        <taxon>Metazoa</taxon>
        <taxon>Ecdysozoa</taxon>
        <taxon>Nematoda</taxon>
        <taxon>Chromadorea</taxon>
        <taxon>Rhabditida</taxon>
        <taxon>Rhabditina</taxon>
        <taxon>Rhabditomorpha</taxon>
        <taxon>Strongyloidea</taxon>
        <taxon>Trichostrongylidae</taxon>
        <taxon>Trichostrongylus</taxon>
    </lineage>
</organism>
<dbReference type="InterPro" id="IPR002300">
    <property type="entry name" value="aa-tRNA-synth_Ia"/>
</dbReference>
<keyword evidence="12" id="KW-1185">Reference proteome</keyword>
<dbReference type="GO" id="GO:0004822">
    <property type="term" value="F:isoleucine-tRNA ligase activity"/>
    <property type="evidence" value="ECO:0007669"/>
    <property type="project" value="UniProtKB-EC"/>
</dbReference>
<dbReference type="GO" id="GO:0032543">
    <property type="term" value="P:mitochondrial translation"/>
    <property type="evidence" value="ECO:0007669"/>
    <property type="project" value="TreeGrafter"/>
</dbReference>
<keyword evidence="5" id="KW-0067">ATP-binding</keyword>
<feature type="domain" description="Methionyl/Valyl/Leucyl/Isoleucyl-tRNA synthetase anticodon-binding" evidence="10">
    <location>
        <begin position="433"/>
        <end position="478"/>
    </location>
</feature>
<evidence type="ECO:0000256" key="6">
    <source>
        <dbReference type="ARBA" id="ARBA00022917"/>
    </source>
</evidence>
<dbReference type="Gene3D" id="3.90.740.10">
    <property type="entry name" value="Valyl/Leucyl/Isoleucyl-tRNA synthetase, editing domain"/>
    <property type="match status" value="1"/>
</dbReference>
<keyword evidence="3 11" id="KW-0436">Ligase</keyword>
<protein>
    <recommendedName>
        <fullName evidence="2">isoleucine--tRNA ligase</fullName>
        <ecNumber evidence="2">6.1.1.5</ecNumber>
    </recommendedName>
    <alternativeName>
        <fullName evidence="8">Isoleucyl-tRNA synthetase</fullName>
    </alternativeName>
</protein>
<evidence type="ECO:0000259" key="10">
    <source>
        <dbReference type="Pfam" id="PF08264"/>
    </source>
</evidence>
<evidence type="ECO:0000256" key="5">
    <source>
        <dbReference type="ARBA" id="ARBA00022840"/>
    </source>
</evidence>
<evidence type="ECO:0000259" key="9">
    <source>
        <dbReference type="Pfam" id="PF00133"/>
    </source>
</evidence>
<dbReference type="PRINTS" id="PR00984">
    <property type="entry name" value="TRNASYNTHILE"/>
</dbReference>
<dbReference type="Gene3D" id="1.10.730.20">
    <property type="match status" value="1"/>
</dbReference>
<keyword evidence="7" id="KW-0030">Aminoacyl-tRNA synthetase</keyword>
<dbReference type="GO" id="GO:0002161">
    <property type="term" value="F:aminoacyl-tRNA deacylase activity"/>
    <property type="evidence" value="ECO:0007669"/>
    <property type="project" value="InterPro"/>
</dbReference>
<dbReference type="InterPro" id="IPR013155">
    <property type="entry name" value="M/V/L/I-tRNA-synth_anticd-bd"/>
</dbReference>
<dbReference type="GO" id="GO:0005524">
    <property type="term" value="F:ATP binding"/>
    <property type="evidence" value="ECO:0007669"/>
    <property type="project" value="UniProtKB-KW"/>
</dbReference>
<reference evidence="11 12" key="1">
    <citation type="submission" date="2019-10" db="EMBL/GenBank/DDBJ databases">
        <title>Assembly and Annotation for the nematode Trichostrongylus colubriformis.</title>
        <authorList>
            <person name="Martin J."/>
        </authorList>
    </citation>
    <scope>NUCLEOTIDE SEQUENCE [LARGE SCALE GENOMIC DNA]</scope>
    <source>
        <strain evidence="11">G859</strain>
        <tissue evidence="11">Whole worm</tissue>
    </source>
</reference>
<dbReference type="SUPFAM" id="SSF50677">
    <property type="entry name" value="ValRS/IleRS/LeuRS editing domain"/>
    <property type="match status" value="1"/>
</dbReference>
<evidence type="ECO:0000256" key="4">
    <source>
        <dbReference type="ARBA" id="ARBA00022741"/>
    </source>
</evidence>
<evidence type="ECO:0000256" key="8">
    <source>
        <dbReference type="ARBA" id="ARBA00032665"/>
    </source>
</evidence>
<name>A0AAN8EPT2_TRICO</name>